<dbReference type="SUPFAM" id="SSF56024">
    <property type="entry name" value="Phospholipase D/nuclease"/>
    <property type="match status" value="2"/>
</dbReference>
<dbReference type="Gene3D" id="3.30.870.10">
    <property type="entry name" value="Endonuclease Chain A"/>
    <property type="match status" value="2"/>
</dbReference>
<comment type="caution">
    <text evidence="3">The sequence shown here is derived from an EMBL/GenBank/DDBJ whole genome shotgun (WGS) entry which is preliminary data.</text>
</comment>
<dbReference type="GO" id="GO:0032049">
    <property type="term" value="P:cardiolipin biosynthetic process"/>
    <property type="evidence" value="ECO:0007669"/>
    <property type="project" value="UniProtKB-ARBA"/>
</dbReference>
<organism evidence="3 4">
    <name type="scientific">Botryosphaeria dothidea</name>
    <dbReference type="NCBI Taxonomy" id="55169"/>
    <lineage>
        <taxon>Eukaryota</taxon>
        <taxon>Fungi</taxon>
        <taxon>Dikarya</taxon>
        <taxon>Ascomycota</taxon>
        <taxon>Pezizomycotina</taxon>
        <taxon>Dothideomycetes</taxon>
        <taxon>Dothideomycetes incertae sedis</taxon>
        <taxon>Botryosphaeriales</taxon>
        <taxon>Botryosphaeriaceae</taxon>
        <taxon>Botryosphaeria</taxon>
    </lineage>
</organism>
<dbReference type="InterPro" id="IPR025202">
    <property type="entry name" value="PLD-like_dom"/>
</dbReference>
<dbReference type="EMBL" id="WWBZ02000001">
    <property type="protein sequence ID" value="KAF4313676.1"/>
    <property type="molecule type" value="Genomic_DNA"/>
</dbReference>
<dbReference type="Proteomes" id="UP000572817">
    <property type="component" value="Unassembled WGS sequence"/>
</dbReference>
<dbReference type="CDD" id="cd00138">
    <property type="entry name" value="PLDc_SF"/>
    <property type="match status" value="1"/>
</dbReference>
<keyword evidence="1" id="KW-1133">Transmembrane helix</keyword>
<keyword evidence="1" id="KW-0472">Membrane</keyword>
<protein>
    <submittedName>
        <fullName evidence="3">Phospholipase D/Transphosphatidylase</fullName>
    </submittedName>
</protein>
<keyword evidence="4" id="KW-1185">Reference proteome</keyword>
<evidence type="ECO:0000259" key="2">
    <source>
        <dbReference type="PROSITE" id="PS50035"/>
    </source>
</evidence>
<dbReference type="PROSITE" id="PS50035">
    <property type="entry name" value="PLD"/>
    <property type="match status" value="1"/>
</dbReference>
<dbReference type="InterPro" id="IPR001736">
    <property type="entry name" value="PLipase_D/transphosphatidylase"/>
</dbReference>
<dbReference type="AlphaFoldDB" id="A0A8H4NC76"/>
<feature type="transmembrane region" description="Helical" evidence="1">
    <location>
        <begin position="20"/>
        <end position="48"/>
    </location>
</feature>
<dbReference type="OrthoDB" id="9997422at2759"/>
<gene>
    <name evidence="3" type="ORF">GTA08_BOTSDO01440</name>
</gene>
<name>A0A8H4NC76_9PEZI</name>
<dbReference type="GO" id="GO:0030572">
    <property type="term" value="F:phosphatidyltransferase activity"/>
    <property type="evidence" value="ECO:0007669"/>
    <property type="project" value="UniProtKB-ARBA"/>
</dbReference>
<evidence type="ECO:0000256" key="1">
    <source>
        <dbReference type="SAM" id="Phobius"/>
    </source>
</evidence>
<feature type="domain" description="PLD phosphodiesterase" evidence="2">
    <location>
        <begin position="578"/>
        <end position="605"/>
    </location>
</feature>
<evidence type="ECO:0000313" key="3">
    <source>
        <dbReference type="EMBL" id="KAF4313676.1"/>
    </source>
</evidence>
<dbReference type="Pfam" id="PF13091">
    <property type="entry name" value="PLDc_2"/>
    <property type="match status" value="1"/>
</dbReference>
<proteinExistence type="predicted"/>
<dbReference type="PANTHER" id="PTHR21248">
    <property type="entry name" value="CARDIOLIPIN SYNTHASE"/>
    <property type="match status" value="1"/>
</dbReference>
<accession>A0A8H4NC76</accession>
<sequence length="662" mass="73506">MMTTAPTPLQFLVHVSPLPSAVALVMALSSFLLLLASAAVAIAIDYFYRRQPWISRTQDMPSAITDRVDELCHGKQSVSALLAEHPALPPRDAARRLYSTHPVSVLDSRPPKHRHSATPEELDRAFHCGNFGQTKPSDLFLRIWNDALCTLDHDPLAGVVSPPLMGSSGIVPLSIISSLPDICRHMSNLIARAQHEVILATNYWKESDSSRLITDSLRELSRRARSRGTRAAVKIIYDRGSAKQVFDNHLDVSEADRTASGIGIPSNQDIPNLDLEVINYHRPVLGTFHAKFMVVDRKIGIDNDNLEMMTHLEGPIVDSLYDMALITWHDELKPPLPLLEISTAESNAKGTFDASFLEIAGESQASRTETVIHAKKDPQPLPEHVAGDPHYDDDLASELVRMQAALTPANGESAMSLITKHLNKSTRQNLKGTAPEYSPEDSMTPYIPHARHDPFPIALVNRKPWGALNHSSVFTPQNEAWLSAIRNAESTVFVQSPDINAEPLIPALLESVRRGVKVTLYACLGYNDLGELLPCQGGTNEMISHKMYSELDPSQRKFLNVHWYVGKDQTRPLHNRFKQRSCHIKLMIVDEHIGIQGSGNQDTQSWYHSQEVNILLDSPEVCADWLAGIRRNQNTHLHGAVSQEDGIWRDADGNEAKGVMGR</sequence>
<keyword evidence="1" id="KW-0812">Transmembrane</keyword>
<dbReference type="PANTHER" id="PTHR21248:SF22">
    <property type="entry name" value="PHOSPHOLIPASE D"/>
    <property type="match status" value="1"/>
</dbReference>
<evidence type="ECO:0000313" key="4">
    <source>
        <dbReference type="Proteomes" id="UP000572817"/>
    </source>
</evidence>
<reference evidence="3" key="1">
    <citation type="submission" date="2020-04" db="EMBL/GenBank/DDBJ databases">
        <title>Genome Assembly and Annotation of Botryosphaeria dothidea sdau 11-99, a Latent Pathogen of Apple Fruit Ring Rot in China.</title>
        <authorList>
            <person name="Yu C."/>
            <person name="Diao Y."/>
            <person name="Lu Q."/>
            <person name="Zhao J."/>
            <person name="Cui S."/>
            <person name="Peng C."/>
            <person name="He B."/>
            <person name="Liu H."/>
        </authorList>
    </citation>
    <scope>NUCLEOTIDE SEQUENCE [LARGE SCALE GENOMIC DNA]</scope>
    <source>
        <strain evidence="3">Sdau11-99</strain>
    </source>
</reference>